<evidence type="ECO:0000256" key="2">
    <source>
        <dbReference type="ARBA" id="ARBA00023172"/>
    </source>
</evidence>
<dbReference type="InterPro" id="IPR052925">
    <property type="entry name" value="Phage_Integrase-like_Recomb"/>
</dbReference>
<dbReference type="Gene3D" id="1.10.443.10">
    <property type="entry name" value="Intergrase catalytic core"/>
    <property type="match status" value="1"/>
</dbReference>
<dbReference type="InterPro" id="IPR013762">
    <property type="entry name" value="Integrase-like_cat_sf"/>
</dbReference>
<dbReference type="GO" id="GO:0006310">
    <property type="term" value="P:DNA recombination"/>
    <property type="evidence" value="ECO:0007669"/>
    <property type="project" value="UniProtKB-KW"/>
</dbReference>
<evidence type="ECO:0000256" key="1">
    <source>
        <dbReference type="ARBA" id="ARBA00023125"/>
    </source>
</evidence>
<keyword evidence="2" id="KW-0233">DNA recombination</keyword>
<organism evidence="4 5">
    <name type="scientific">Zhongshania aliphaticivorans</name>
    <dbReference type="NCBI Taxonomy" id="1470434"/>
    <lineage>
        <taxon>Bacteria</taxon>
        <taxon>Pseudomonadati</taxon>
        <taxon>Pseudomonadota</taxon>
        <taxon>Gammaproteobacteria</taxon>
        <taxon>Cellvibrionales</taxon>
        <taxon>Spongiibacteraceae</taxon>
        <taxon>Zhongshania</taxon>
    </lineage>
</organism>
<dbReference type="STRING" id="1470434.AZF00_09015"/>
<dbReference type="SUPFAM" id="SSF47823">
    <property type="entry name" value="lambda integrase-like, N-terminal domain"/>
    <property type="match status" value="1"/>
</dbReference>
<protein>
    <submittedName>
        <fullName evidence="4">Recombinase</fullName>
    </submittedName>
</protein>
<evidence type="ECO:0000313" key="4">
    <source>
        <dbReference type="EMBL" id="AMO68432.1"/>
    </source>
</evidence>
<dbReference type="SUPFAM" id="SSF56349">
    <property type="entry name" value="DNA breaking-rejoining enzymes"/>
    <property type="match status" value="1"/>
</dbReference>
<dbReference type="Proteomes" id="UP000074119">
    <property type="component" value="Chromosome"/>
</dbReference>
<dbReference type="Gene3D" id="1.10.150.130">
    <property type="match status" value="1"/>
</dbReference>
<dbReference type="PANTHER" id="PTHR34605:SF3">
    <property type="entry name" value="P CELL-TYPE AGGLUTINATION PROTEIN MAP4-LIKE-RELATED"/>
    <property type="match status" value="1"/>
</dbReference>
<evidence type="ECO:0000259" key="3">
    <source>
        <dbReference type="PROSITE" id="PS51898"/>
    </source>
</evidence>
<evidence type="ECO:0000313" key="5">
    <source>
        <dbReference type="Proteomes" id="UP000074119"/>
    </source>
</evidence>
<dbReference type="InterPro" id="IPR011010">
    <property type="entry name" value="DNA_brk_join_enz"/>
</dbReference>
<dbReference type="CDD" id="cd00799">
    <property type="entry name" value="INT_Cre_C"/>
    <property type="match status" value="1"/>
</dbReference>
<dbReference type="InterPro" id="IPR002104">
    <property type="entry name" value="Integrase_catalytic"/>
</dbReference>
<dbReference type="KEGG" id="zal:AZF00_09015"/>
<dbReference type="PANTHER" id="PTHR34605">
    <property type="entry name" value="PHAGE_INTEGRASE DOMAIN-CONTAINING PROTEIN"/>
    <property type="match status" value="1"/>
</dbReference>
<dbReference type="RefSeq" id="WP_008250274.1">
    <property type="nucleotide sequence ID" value="NZ_CP014544.1"/>
</dbReference>
<dbReference type="GO" id="GO:0015074">
    <property type="term" value="P:DNA integration"/>
    <property type="evidence" value="ECO:0007669"/>
    <property type="project" value="InterPro"/>
</dbReference>
<dbReference type="AlphaFoldDB" id="A0A127M5C3"/>
<proteinExistence type="predicted"/>
<dbReference type="EMBL" id="CP014544">
    <property type="protein sequence ID" value="AMO68432.1"/>
    <property type="molecule type" value="Genomic_DNA"/>
</dbReference>
<gene>
    <name evidence="4" type="ORF">AZF00_09015</name>
</gene>
<name>A0A127M5C3_9GAMM</name>
<dbReference type="Pfam" id="PF00589">
    <property type="entry name" value="Phage_integrase"/>
    <property type="match status" value="1"/>
</dbReference>
<sequence length="317" mass="35752">MTNPTDRYIHAATRENTRKSYRAAIEHYESVWGGYLPATADSIAQYLAHYAPTLAINTLKLRLAGLAAWHNDQGFPDPTKSPHVKKVLKGIAELHPHAETQAKPLRLEELNTVVSWFDMVLASELCTHPRRLTLVRNKALFLVGFWRAFRSDELTRINIENVTVTPEKGLEIFLPRSKTDRNSQGRTVRVPALLQLCPVSAYLDWVSEAQLREGPLFPGINRWGHLADKPLHPASVITVIKQSCRLAGIPDSDEYSSHSLRRGFASWSNAQQWDIKALMEYVGWKDVKTALRYIDADDPFLSQAKDNGLPPLIKGLD</sequence>
<dbReference type="InterPro" id="IPR010998">
    <property type="entry name" value="Integrase_recombinase_N"/>
</dbReference>
<keyword evidence="1" id="KW-0238">DNA-binding</keyword>
<accession>A0A127M5C3</accession>
<reference evidence="4 5" key="1">
    <citation type="submission" date="2015-12" db="EMBL/GenBank/DDBJ databases">
        <authorList>
            <person name="Shamseldin A."/>
            <person name="Moawad H."/>
            <person name="Abd El-Rahim W.M."/>
            <person name="Sadowsky M.J."/>
        </authorList>
    </citation>
    <scope>NUCLEOTIDE SEQUENCE [LARGE SCALE GENOMIC DNA]</scope>
    <source>
        <strain evidence="4 5">SM2</strain>
    </source>
</reference>
<feature type="domain" description="Tyr recombinase" evidence="3">
    <location>
        <begin position="102"/>
        <end position="306"/>
    </location>
</feature>
<dbReference type="GO" id="GO:0003677">
    <property type="term" value="F:DNA binding"/>
    <property type="evidence" value="ECO:0007669"/>
    <property type="project" value="UniProtKB-KW"/>
</dbReference>
<dbReference type="PROSITE" id="PS51898">
    <property type="entry name" value="TYR_RECOMBINASE"/>
    <property type="match status" value="1"/>
</dbReference>